<comment type="cofactor">
    <cofactor evidence="1">
        <name>FAD</name>
        <dbReference type="ChEBI" id="CHEBI:57692"/>
    </cofactor>
</comment>
<dbReference type="InterPro" id="IPR017896">
    <property type="entry name" value="4Fe4S_Fe-S-bd"/>
</dbReference>
<feature type="domain" description="HTH gntR-type" evidence="11">
    <location>
        <begin position="1016"/>
        <end position="1083"/>
    </location>
</feature>
<dbReference type="InterPro" id="IPR016171">
    <property type="entry name" value="Vanillyl_alc_oxidase_C-sub2"/>
</dbReference>
<keyword evidence="8" id="KW-0805">Transcription regulation</keyword>
<dbReference type="SMART" id="SM00345">
    <property type="entry name" value="HTH_GNTR"/>
    <property type="match status" value="1"/>
</dbReference>
<evidence type="ECO:0000313" key="14">
    <source>
        <dbReference type="EMBL" id="MET3867572.1"/>
    </source>
</evidence>
<dbReference type="Pfam" id="PF02754">
    <property type="entry name" value="CCG"/>
    <property type="match status" value="1"/>
</dbReference>
<proteinExistence type="predicted"/>
<evidence type="ECO:0000256" key="5">
    <source>
        <dbReference type="ARBA" id="ARBA00023002"/>
    </source>
</evidence>
<keyword evidence="9" id="KW-0238">DNA-binding</keyword>
<accession>A0ABV2NM38</accession>
<feature type="domain" description="FAD-binding PCMH-type" evidence="13">
    <location>
        <begin position="50"/>
        <end position="275"/>
    </location>
</feature>
<evidence type="ECO:0000256" key="6">
    <source>
        <dbReference type="ARBA" id="ARBA00023004"/>
    </source>
</evidence>
<dbReference type="Pfam" id="PF13183">
    <property type="entry name" value="Fer4_8"/>
    <property type="match status" value="1"/>
</dbReference>
<dbReference type="InterPro" id="IPR016164">
    <property type="entry name" value="FAD-linked_Oxase-like_C"/>
</dbReference>
<keyword evidence="4" id="KW-0274">FAD</keyword>
<dbReference type="SMART" id="SM00895">
    <property type="entry name" value="FCD"/>
    <property type="match status" value="1"/>
</dbReference>
<protein>
    <submittedName>
        <fullName evidence="14">FAD/FMN-containing dehydrogenase/Fe-S oxidoreductase/DNA-binding GntR family transcriptional regulator</fullName>
    </submittedName>
</protein>
<dbReference type="InterPro" id="IPR006094">
    <property type="entry name" value="Oxid_FAD_bind_N"/>
</dbReference>
<evidence type="ECO:0000256" key="3">
    <source>
        <dbReference type="ARBA" id="ARBA00022723"/>
    </source>
</evidence>
<keyword evidence="2" id="KW-0285">Flavoprotein</keyword>
<dbReference type="PROSITE" id="PS00198">
    <property type="entry name" value="4FE4S_FER_1"/>
    <property type="match status" value="1"/>
</dbReference>
<reference evidence="14 15" key="1">
    <citation type="submission" date="2024-06" db="EMBL/GenBank/DDBJ databases">
        <title>Genomics of switchgrass bacterial isolates.</title>
        <authorList>
            <person name="Shade A."/>
        </authorList>
    </citation>
    <scope>NUCLEOTIDE SEQUENCE [LARGE SCALE GENOMIC DNA]</scope>
    <source>
        <strain evidence="14 15">PvP084</strain>
    </source>
</reference>
<evidence type="ECO:0000256" key="10">
    <source>
        <dbReference type="ARBA" id="ARBA00023163"/>
    </source>
</evidence>
<dbReference type="Pfam" id="PF02913">
    <property type="entry name" value="FAD-oxidase_C"/>
    <property type="match status" value="1"/>
</dbReference>
<keyword evidence="3" id="KW-0479">Metal-binding</keyword>
<dbReference type="PROSITE" id="PS50949">
    <property type="entry name" value="HTH_GNTR"/>
    <property type="match status" value="1"/>
</dbReference>
<dbReference type="InterPro" id="IPR000524">
    <property type="entry name" value="Tscrpt_reg_HTH_GntR"/>
</dbReference>
<dbReference type="Gene3D" id="3.30.465.10">
    <property type="match status" value="1"/>
</dbReference>
<dbReference type="PRINTS" id="PR00035">
    <property type="entry name" value="HTHGNTR"/>
</dbReference>
<dbReference type="PROSITE" id="PS51379">
    <property type="entry name" value="4FE4S_FER_2"/>
    <property type="match status" value="1"/>
</dbReference>
<dbReference type="Proteomes" id="UP001549119">
    <property type="component" value="Unassembled WGS sequence"/>
</dbReference>
<dbReference type="InterPro" id="IPR004017">
    <property type="entry name" value="Cys_rich_dom"/>
</dbReference>
<dbReference type="InterPro" id="IPR036390">
    <property type="entry name" value="WH_DNA-bd_sf"/>
</dbReference>
<dbReference type="InterPro" id="IPR011711">
    <property type="entry name" value="GntR_C"/>
</dbReference>
<dbReference type="InterPro" id="IPR036318">
    <property type="entry name" value="FAD-bd_PCMH-like_sf"/>
</dbReference>
<dbReference type="InterPro" id="IPR017900">
    <property type="entry name" value="4Fe4S_Fe_S_CS"/>
</dbReference>
<evidence type="ECO:0000256" key="1">
    <source>
        <dbReference type="ARBA" id="ARBA00001974"/>
    </source>
</evidence>
<dbReference type="Gene3D" id="1.10.45.10">
    <property type="entry name" value="Vanillyl-alcohol Oxidase, Chain A, domain 4"/>
    <property type="match status" value="1"/>
</dbReference>
<keyword evidence="7" id="KW-0411">Iron-sulfur</keyword>
<evidence type="ECO:0000313" key="15">
    <source>
        <dbReference type="Proteomes" id="UP001549119"/>
    </source>
</evidence>
<dbReference type="Gene3D" id="1.20.120.530">
    <property type="entry name" value="GntR ligand-binding domain-like"/>
    <property type="match status" value="1"/>
</dbReference>
<dbReference type="Pfam" id="PF07729">
    <property type="entry name" value="FCD"/>
    <property type="match status" value="1"/>
</dbReference>
<sequence length="1229" mass="134242">MTEARAHAPTPRAAARLDAGLPRRLAEQLQGEARFDAFTRGRYSTDASIYQIMPAGVVLPRSAADIAATLRIAAEHGAPVILRGGGTSQNGQPIGSGLVVDCSRYFNGVLAYDAEAGTITVEPGMVLERLNTRVKADGWFFPVEPSTATRCTIGGMAGNNSCGARSLRYGKMSDNVLAIEALLHDGEAFGFDLTGNAHPGVNGSDRAAALAARMRGLAEDHRAEIEARYPKVQRRVGGYNLDALIEAQPNLAHLLVGSEGTLAATTAVTLKLSRLPTHRVMGVCHFPSFRAAMETTRHIVGLDPVAVELVDNNVLVLGADIPLFRTTLADITKGKPNCLLLTEFAGDDLATLRRDLKRLDACMADHGFPDAVVEVVEPARQRSVWEVREACLNIMMSMKGDAKPVSFIEDCAVPLEHLADYTDAVTEVFTKNGTRGTWYAHASVGCLHVRPILDMKDAGDVRRMRAIAEETSELVRRYKGSYSGEHGDGISRSEFVEPLFGATLTRAFETVKDAFDPDNRLNPGKIVRAPKFDDRSLFRFKPDYAVSAPMKTALDWSDWGGFGSAVEMCNNNGTCRKLAGGAMCPSYRATGEEQHLTRGRANSLRLAISGQLGKDAFTSPEMKRTLDLCVSCKACRRECPTGVDMAKMKIEFLHHYHARHGLPLRERLIAAMPLYAGAAAKLAPLLNLRDRYPALAALSERLAGLSAKRSLPRWRRPWSEQGEPAHAQDVVGDYRDVILFGDTFNRAFERENLEAAERVLRAAGYRLHRIYPSRGRRPLCCGRTWLSAGQTDRARQEARRTLDALLPFLRAGARVVGLEPSCLLTFRDEFAALLPGADSALLAERSFLFEELLAADLTAGRIALPFADQGGRVAHLHGHCHQKSFGAMGSVETVLRAVPGLDLRVIESSCCGMAGAFGYRPESIETSFAMAELSLFPALRAAGHDDLVVADGTSCRHQIHDGLGLQAEHVARVLDRALAPRHSIAGHLHIDHRSHRPDVCRGTMNKIEPGIGISRRYLHDEVAERMRELIRSGEMEPKARINEGELTERFGISRTPLREAIKILATEGLLELLPNRGARVASISDGELEEMMEVIAGLEATAGDLACRTITDADIDALVVDHDAMVEAWKAGDEAGYFSHNRRIHEGIMAASRNTILANIYESLSGRIQRSRYSAHQTPEQWARAVSEHERMIALLRARDGAALAVLMREHIRGKKSVIAANYGAAETA</sequence>
<dbReference type="SUPFAM" id="SSF56176">
    <property type="entry name" value="FAD-binding/transporter-associated domain-like"/>
    <property type="match status" value="1"/>
</dbReference>
<dbReference type="SUPFAM" id="SSF55103">
    <property type="entry name" value="FAD-linked oxidases, C-terminal domain"/>
    <property type="match status" value="1"/>
</dbReference>
<evidence type="ECO:0000256" key="7">
    <source>
        <dbReference type="ARBA" id="ARBA00023014"/>
    </source>
</evidence>
<dbReference type="SUPFAM" id="SSF48008">
    <property type="entry name" value="GntR ligand-binding domain-like"/>
    <property type="match status" value="1"/>
</dbReference>
<keyword evidence="10" id="KW-0804">Transcription</keyword>
<dbReference type="SUPFAM" id="SSF46785">
    <property type="entry name" value="Winged helix' DNA-binding domain"/>
    <property type="match status" value="1"/>
</dbReference>
<evidence type="ECO:0000256" key="8">
    <source>
        <dbReference type="ARBA" id="ARBA00023015"/>
    </source>
</evidence>
<dbReference type="Gene3D" id="3.30.70.2740">
    <property type="match status" value="1"/>
</dbReference>
<keyword evidence="15" id="KW-1185">Reference proteome</keyword>
<dbReference type="InterPro" id="IPR004113">
    <property type="entry name" value="FAD-bd_oxidored_4_C"/>
</dbReference>
<name>A0ABV2NM38_9HYPH</name>
<evidence type="ECO:0000259" key="13">
    <source>
        <dbReference type="PROSITE" id="PS51387"/>
    </source>
</evidence>
<gene>
    <name evidence="14" type="ORF">ABIC20_004881</name>
</gene>
<dbReference type="PANTHER" id="PTHR11748">
    <property type="entry name" value="D-LACTATE DEHYDROGENASE"/>
    <property type="match status" value="1"/>
</dbReference>
<evidence type="ECO:0000256" key="4">
    <source>
        <dbReference type="ARBA" id="ARBA00022827"/>
    </source>
</evidence>
<dbReference type="InterPro" id="IPR008920">
    <property type="entry name" value="TF_FadR/GntR_C"/>
</dbReference>
<dbReference type="PANTHER" id="PTHR11748:SF119">
    <property type="entry name" value="D-2-HYDROXYGLUTARATE DEHYDROGENASE"/>
    <property type="match status" value="1"/>
</dbReference>
<evidence type="ECO:0000256" key="2">
    <source>
        <dbReference type="ARBA" id="ARBA00022630"/>
    </source>
</evidence>
<keyword evidence="5" id="KW-0560">Oxidoreductase</keyword>
<evidence type="ECO:0000259" key="11">
    <source>
        <dbReference type="PROSITE" id="PS50949"/>
    </source>
</evidence>
<dbReference type="Pfam" id="PF01565">
    <property type="entry name" value="FAD_binding_4"/>
    <property type="match status" value="1"/>
</dbReference>
<dbReference type="Pfam" id="PF00392">
    <property type="entry name" value="GntR"/>
    <property type="match status" value="1"/>
</dbReference>
<dbReference type="PROSITE" id="PS51387">
    <property type="entry name" value="FAD_PCMH"/>
    <property type="match status" value="1"/>
</dbReference>
<dbReference type="InterPro" id="IPR016166">
    <property type="entry name" value="FAD-bd_PCMH"/>
</dbReference>
<organism evidence="14 15">
    <name type="scientific">Methylobacterium radiotolerans</name>
    <dbReference type="NCBI Taxonomy" id="31998"/>
    <lineage>
        <taxon>Bacteria</taxon>
        <taxon>Pseudomonadati</taxon>
        <taxon>Pseudomonadota</taxon>
        <taxon>Alphaproteobacteria</taxon>
        <taxon>Hyphomicrobiales</taxon>
        <taxon>Methylobacteriaceae</taxon>
        <taxon>Methylobacterium</taxon>
    </lineage>
</organism>
<dbReference type="SUPFAM" id="SSF46548">
    <property type="entry name" value="alpha-helical ferredoxin"/>
    <property type="match status" value="1"/>
</dbReference>
<dbReference type="InterPro" id="IPR016169">
    <property type="entry name" value="FAD-bd_PCMH_sub2"/>
</dbReference>
<dbReference type="EMBL" id="JBEPNW010000002">
    <property type="protein sequence ID" value="MET3867572.1"/>
    <property type="molecule type" value="Genomic_DNA"/>
</dbReference>
<evidence type="ECO:0000256" key="9">
    <source>
        <dbReference type="ARBA" id="ARBA00023125"/>
    </source>
</evidence>
<dbReference type="Gene3D" id="1.10.10.10">
    <property type="entry name" value="Winged helix-like DNA-binding domain superfamily/Winged helix DNA-binding domain"/>
    <property type="match status" value="1"/>
</dbReference>
<dbReference type="CDD" id="cd07377">
    <property type="entry name" value="WHTH_GntR"/>
    <property type="match status" value="1"/>
</dbReference>
<evidence type="ECO:0000259" key="12">
    <source>
        <dbReference type="PROSITE" id="PS51379"/>
    </source>
</evidence>
<dbReference type="InterPro" id="IPR036388">
    <property type="entry name" value="WH-like_DNA-bd_sf"/>
</dbReference>
<comment type="caution">
    <text evidence="14">The sequence shown here is derived from an EMBL/GenBank/DDBJ whole genome shotgun (WGS) entry which is preliminary data.</text>
</comment>
<feature type="domain" description="4Fe-4S ferredoxin-type" evidence="12">
    <location>
        <begin position="620"/>
        <end position="649"/>
    </location>
</feature>
<keyword evidence="6" id="KW-0408">Iron</keyword>